<dbReference type="AlphaFoldDB" id="A0A9I9D8X4"/>
<proteinExistence type="predicted"/>
<dbReference type="Gramene" id="MELO3C015089.2.1">
    <property type="protein sequence ID" value="MELO3C015089.2.1"/>
    <property type="gene ID" value="MELO3C015089.2"/>
</dbReference>
<evidence type="ECO:0000256" key="2">
    <source>
        <dbReference type="ARBA" id="ARBA00004496"/>
    </source>
</evidence>
<dbReference type="InterPro" id="IPR044159">
    <property type="entry name" value="IQM"/>
</dbReference>
<evidence type="ECO:0000256" key="1">
    <source>
        <dbReference type="ARBA" id="ARBA00004123"/>
    </source>
</evidence>
<dbReference type="GO" id="GO:0005634">
    <property type="term" value="C:nucleus"/>
    <property type="evidence" value="ECO:0007669"/>
    <property type="project" value="UniProtKB-SubCell"/>
</dbReference>
<keyword evidence="4" id="KW-0539">Nucleus</keyword>
<evidence type="ECO:0000256" key="4">
    <source>
        <dbReference type="ARBA" id="ARBA00023242"/>
    </source>
</evidence>
<dbReference type="PANTHER" id="PTHR31250">
    <property type="entry name" value="IQ DOMAIN-CONTAINING PROTEIN IQM3"/>
    <property type="match status" value="1"/>
</dbReference>
<comment type="subcellular location">
    <subcellularLocation>
        <location evidence="2">Cytoplasm</location>
    </subcellularLocation>
    <subcellularLocation>
        <location evidence="1">Nucleus</location>
    </subcellularLocation>
</comment>
<reference evidence="5" key="1">
    <citation type="submission" date="2023-03" db="UniProtKB">
        <authorList>
            <consortium name="EnsemblPlants"/>
        </authorList>
    </citation>
    <scope>IDENTIFICATION</scope>
</reference>
<sequence>MGAFFTCPLAKYIDKKNGGESGSVTVKFINFGDDEVKALQRSTSSDSGDLKPSVIKSVGLHRAALDSSVRLSGRDLEKMTSTEITDIPLQEAELDVVANCPKSNDMESQSSRPENHDGTQAVMDLIATNMEHMAATELQKVYKSFRTRRRLADCAVIAEKSWWKLLNFADLRRSSISFFDIDKHKSAVSRWSRARTKAARVGKGLSKNDKAQMLALQHWLEAVSLMDLRKIVLHWTSFFFFLNNTIISCNSFFCCQIDPRHRYGQNLQFYYDKWLHSQSEQPFFYWLDIGEGKGVDLVEECPRVKLQQQCIQYLGPLERTAYEVVVEDGKFIYKQSGELLHITRVDKREKWIFVLSTSKTLYVGKKMKGKFHHSSFLAGGATLAAGRLVVENGILQAIWPHSGHYRPTEENFREFISFLTENNVDLTHVKMSPHDEEGEEDNELQTQKGSLHVRNGSAEEDWIEQVSGGPDDGVSKIVAAGTIGGKSDFQEQLASSTIKTFESNRPINLSRKLTSPLIRENIEMRSLEYVSELDTETQKKNMLEEENRSYEVDIIPDESVLKRINSHKDTKSYQLGKQLSCKWTTGAGPRIGCVRDYPVELQHLALEQVML</sequence>
<organism evidence="5">
    <name type="scientific">Cucumis melo</name>
    <name type="common">Muskmelon</name>
    <dbReference type="NCBI Taxonomy" id="3656"/>
    <lineage>
        <taxon>Eukaryota</taxon>
        <taxon>Viridiplantae</taxon>
        <taxon>Streptophyta</taxon>
        <taxon>Embryophyta</taxon>
        <taxon>Tracheophyta</taxon>
        <taxon>Spermatophyta</taxon>
        <taxon>Magnoliopsida</taxon>
        <taxon>eudicotyledons</taxon>
        <taxon>Gunneridae</taxon>
        <taxon>Pentapetalae</taxon>
        <taxon>rosids</taxon>
        <taxon>fabids</taxon>
        <taxon>Cucurbitales</taxon>
        <taxon>Cucurbitaceae</taxon>
        <taxon>Benincaseae</taxon>
        <taxon>Cucumis</taxon>
    </lineage>
</organism>
<evidence type="ECO:0000313" key="5">
    <source>
        <dbReference type="EnsemblPlants" id="MELO3C015089.2.1"/>
    </source>
</evidence>
<accession>A0A9I9D8X4</accession>
<evidence type="ECO:0000256" key="3">
    <source>
        <dbReference type="ARBA" id="ARBA00022490"/>
    </source>
</evidence>
<dbReference type="GO" id="GO:0005737">
    <property type="term" value="C:cytoplasm"/>
    <property type="evidence" value="ECO:0007669"/>
    <property type="project" value="UniProtKB-SubCell"/>
</dbReference>
<dbReference type="EnsemblPlants" id="MELO3C015089.2.1">
    <property type="protein sequence ID" value="MELO3C015089.2.1"/>
    <property type="gene ID" value="MELO3C015089.2"/>
</dbReference>
<name>A0A9I9D8X4_CUCME</name>
<protein>
    <recommendedName>
        <fullName evidence="6">IQ domain-containing protein IQM2-like</fullName>
    </recommendedName>
</protein>
<keyword evidence="3" id="KW-0963">Cytoplasm</keyword>
<evidence type="ECO:0008006" key="6">
    <source>
        <dbReference type="Google" id="ProtNLM"/>
    </source>
</evidence>
<dbReference type="PANTHER" id="PTHR31250:SF14">
    <property type="entry name" value="IQ DOMAIN-CONTAINING PROTEIN IQM2"/>
    <property type="match status" value="1"/>
</dbReference>